<keyword evidence="1" id="KW-0732">Signal</keyword>
<dbReference type="Proteomes" id="UP001632037">
    <property type="component" value="Unassembled WGS sequence"/>
</dbReference>
<keyword evidence="4" id="KW-1185">Reference proteome</keyword>
<dbReference type="Pfam" id="PF13204">
    <property type="entry name" value="Apiosidase"/>
    <property type="match status" value="1"/>
</dbReference>
<proteinExistence type="predicted"/>
<organism evidence="3 4">
    <name type="scientific">Phytophthora oleae</name>
    <dbReference type="NCBI Taxonomy" id="2107226"/>
    <lineage>
        <taxon>Eukaryota</taxon>
        <taxon>Sar</taxon>
        <taxon>Stramenopiles</taxon>
        <taxon>Oomycota</taxon>
        <taxon>Peronosporomycetes</taxon>
        <taxon>Peronosporales</taxon>
        <taxon>Peronosporaceae</taxon>
        <taxon>Phytophthora</taxon>
    </lineage>
</organism>
<name>A0ABD3FFI5_9STRA</name>
<dbReference type="AlphaFoldDB" id="A0ABD3FFI5"/>
<comment type="caution">
    <text evidence="3">The sequence shown here is derived from an EMBL/GenBank/DDBJ whole genome shotgun (WGS) entry which is preliminary data.</text>
</comment>
<feature type="chain" id="PRO_5044773841" description="Apiosidase-like catalytic domain-containing protein" evidence="1">
    <location>
        <begin position="20"/>
        <end position="119"/>
    </location>
</feature>
<dbReference type="PANTHER" id="PTHR37836">
    <property type="entry name" value="LMO1036 PROTEIN"/>
    <property type="match status" value="1"/>
</dbReference>
<feature type="domain" description="Apiosidase-like catalytic" evidence="2">
    <location>
        <begin position="34"/>
        <end position="119"/>
    </location>
</feature>
<evidence type="ECO:0000313" key="4">
    <source>
        <dbReference type="Proteomes" id="UP001632037"/>
    </source>
</evidence>
<dbReference type="EMBL" id="JBIMZQ010000023">
    <property type="protein sequence ID" value="KAL3664672.1"/>
    <property type="molecule type" value="Genomic_DNA"/>
</dbReference>
<dbReference type="Gene3D" id="3.20.20.80">
    <property type="entry name" value="Glycosidases"/>
    <property type="match status" value="1"/>
</dbReference>
<reference evidence="3 4" key="1">
    <citation type="submission" date="2024-09" db="EMBL/GenBank/DDBJ databases">
        <title>Genome sequencing and assembly of Phytophthora oleae, isolate VK10A, causative agent of rot of olive drupes.</title>
        <authorList>
            <person name="Conti Taguali S."/>
            <person name="Riolo M."/>
            <person name="La Spada F."/>
            <person name="Cacciola S.O."/>
            <person name="Dionisio G."/>
        </authorList>
    </citation>
    <scope>NUCLEOTIDE SEQUENCE [LARGE SCALE GENOMIC DNA]</scope>
    <source>
        <strain evidence="3 4">VK10A</strain>
    </source>
</reference>
<gene>
    <name evidence="3" type="ORF">V7S43_010421</name>
</gene>
<protein>
    <recommendedName>
        <fullName evidence="2">Apiosidase-like catalytic domain-containing protein</fullName>
    </recommendedName>
</protein>
<feature type="signal peptide" evidence="1">
    <location>
        <begin position="1"/>
        <end position="19"/>
    </location>
</feature>
<dbReference type="PANTHER" id="PTHR37836:SF2">
    <property type="entry name" value="DUF4038 DOMAIN-CONTAINING PROTEIN"/>
    <property type="match status" value="1"/>
</dbReference>
<accession>A0ABD3FFI5</accession>
<dbReference type="InterPro" id="IPR025277">
    <property type="entry name" value="Apiosidase-like_cat_dom"/>
</dbReference>
<evidence type="ECO:0000259" key="2">
    <source>
        <dbReference type="Pfam" id="PF13204"/>
    </source>
</evidence>
<evidence type="ECO:0000256" key="1">
    <source>
        <dbReference type="SAM" id="SignalP"/>
    </source>
</evidence>
<sequence>MKFRAFVAVLLSLTSWATAIPSWNNLAITAPQYGRYLHRTSSEEPFFWQADTEWELVHKLNKTSIDFYLRTRAEQGYNEVQTVVIAEKNGTTRPNFYGDLPFDNADTTQPNDNYFPLVD</sequence>
<evidence type="ECO:0000313" key="3">
    <source>
        <dbReference type="EMBL" id="KAL3664672.1"/>
    </source>
</evidence>